<organism evidence="1">
    <name type="scientific">Salmonella phage vB_STmST313_KE31</name>
    <dbReference type="NCBI Taxonomy" id="3161181"/>
    <lineage>
        <taxon>Viruses</taxon>
        <taxon>Duplodnaviria</taxon>
        <taxon>Heunggongvirae</taxon>
        <taxon>Uroviricota</taxon>
        <taxon>Caudoviricetes</taxon>
        <taxon>Pantevenvirales</taxon>
        <taxon>Ackermannviridae</taxon>
        <taxon>Cvivirinae</taxon>
        <taxon>Kuttervirus</taxon>
    </lineage>
</organism>
<name>A0AAU8GI23_9CAUD</name>
<gene>
    <name evidence="1" type="ORF">DSCPLJFW_CDS0012</name>
</gene>
<evidence type="ECO:0000313" key="1">
    <source>
        <dbReference type="EMBL" id="XCH41662.1"/>
    </source>
</evidence>
<sequence length="83" mass="9706">MICAFDQEFYKKVNILKLVMSGSSSKEVSEIYCISQARVSQILRETIGLLCPEIEIKRVNKKFIDENYYTVNAKIKCWENKHV</sequence>
<accession>A0AAU8GI23</accession>
<dbReference type="EMBL" id="PP856729">
    <property type="protein sequence ID" value="XCH41662.1"/>
    <property type="molecule type" value="Genomic_DNA"/>
</dbReference>
<protein>
    <recommendedName>
        <fullName evidence="2">Transcriptional regulator</fullName>
    </recommendedName>
</protein>
<evidence type="ECO:0008006" key="2">
    <source>
        <dbReference type="Google" id="ProtNLM"/>
    </source>
</evidence>
<reference evidence="1" key="1">
    <citation type="submission" date="2024-05" db="EMBL/GenBank/DDBJ databases">
        <authorList>
            <person name="Mugo M.M."/>
            <person name="Musyoki A.M."/>
            <person name="Makumi A.M."/>
            <person name="Mutai I."/>
            <person name="Drechsel O."/>
            <person name="Kering K.K."/>
            <person name="Muturi P."/>
            <person name="Mbae C.K."/>
            <person name="Kariuki S.M."/>
        </authorList>
    </citation>
    <scope>NUCLEOTIDE SEQUENCE</scope>
</reference>
<proteinExistence type="predicted"/>